<reference evidence="3" key="1">
    <citation type="journal article" date="2023" name="Mol. Biol. Evol.">
        <title>Third-Generation Sequencing Reveals the Adaptive Role of the Epigenome in Three Deep-Sea Polychaetes.</title>
        <authorList>
            <person name="Perez M."/>
            <person name="Aroh O."/>
            <person name="Sun Y."/>
            <person name="Lan Y."/>
            <person name="Juniper S.K."/>
            <person name="Young C.R."/>
            <person name="Angers B."/>
            <person name="Qian P.Y."/>
        </authorList>
    </citation>
    <scope>NUCLEOTIDE SEQUENCE</scope>
    <source>
        <strain evidence="3">R07B-5</strain>
    </source>
</reference>
<proteinExistence type="inferred from homology"/>
<dbReference type="EMBL" id="JAODUO010000679">
    <property type="protein sequence ID" value="KAK2176152.1"/>
    <property type="molecule type" value="Genomic_DNA"/>
</dbReference>
<dbReference type="Gene3D" id="3.40.50.10540">
    <property type="entry name" value="Crotonobetainyl-coa:carnitine coa-transferase, domain 1"/>
    <property type="match status" value="1"/>
</dbReference>
<name>A0AAD9NMV3_RIDPI</name>
<organism evidence="3 4">
    <name type="scientific">Ridgeia piscesae</name>
    <name type="common">Tubeworm</name>
    <dbReference type="NCBI Taxonomy" id="27915"/>
    <lineage>
        <taxon>Eukaryota</taxon>
        <taxon>Metazoa</taxon>
        <taxon>Spiralia</taxon>
        <taxon>Lophotrochozoa</taxon>
        <taxon>Annelida</taxon>
        <taxon>Polychaeta</taxon>
        <taxon>Sedentaria</taxon>
        <taxon>Canalipalpata</taxon>
        <taxon>Sabellida</taxon>
        <taxon>Siboglinidae</taxon>
        <taxon>Ridgeia</taxon>
    </lineage>
</organism>
<comment type="similarity">
    <text evidence="1">Belongs to the CoA-transferase III family.</text>
</comment>
<evidence type="ECO:0000313" key="4">
    <source>
        <dbReference type="Proteomes" id="UP001209878"/>
    </source>
</evidence>
<dbReference type="PANTHER" id="PTHR48207:SF3">
    <property type="entry name" value="SUCCINATE--HYDROXYMETHYLGLUTARATE COA-TRANSFERASE"/>
    <property type="match status" value="1"/>
</dbReference>
<sequence length="375" mass="40740">MILGDLGAEVIKVERPGRGDDSRSWGPPWMKEASAYFVSVNRNKKSVAVNLKSEDGAEVVRKFEGVTPLQEPLSVPGTLSKLGLGYEQLKKVAPQLIYTSITGFGQTGPYSKRGGYDPIAAALGGLLHITGPEGGEPCRTGVAMTDLSCGLYATGAIMAALLYRQKTGLGQHIDCNLINTQIAALTHIGSNYLNCGVEAQRYGTGHPSVAPLQAFPTKDDRYLMIGAGNDQLFIEICKRIGLPEMATDERYITNALRVENRKSMISAMSERFAQKTVCEWMEVLEGASFPYGPVNNIQQAFSDPQVVHNEMIQVIEHPTEGTIKVPGPAVKYSELDTVLQRAPPLLGQHTDDVLSSLLNYDEDKIKQLKDKGCVA</sequence>
<dbReference type="InterPro" id="IPR003673">
    <property type="entry name" value="CoA-Trfase_fam_III"/>
</dbReference>
<dbReference type="InterPro" id="IPR044855">
    <property type="entry name" value="CoA-Trfase_III_dom3_sf"/>
</dbReference>
<dbReference type="Gene3D" id="3.30.1540.10">
    <property type="entry name" value="formyl-coa transferase, domain 3"/>
    <property type="match status" value="1"/>
</dbReference>
<evidence type="ECO:0000256" key="2">
    <source>
        <dbReference type="ARBA" id="ARBA00022679"/>
    </source>
</evidence>
<protein>
    <submittedName>
        <fullName evidence="3">Uncharacterized protein</fullName>
    </submittedName>
</protein>
<dbReference type="AlphaFoldDB" id="A0AAD9NMV3"/>
<dbReference type="Proteomes" id="UP001209878">
    <property type="component" value="Unassembled WGS sequence"/>
</dbReference>
<dbReference type="InterPro" id="IPR023606">
    <property type="entry name" value="CoA-Trfase_III_dom_1_sf"/>
</dbReference>
<comment type="caution">
    <text evidence="3">The sequence shown here is derived from an EMBL/GenBank/DDBJ whole genome shotgun (WGS) entry which is preliminary data.</text>
</comment>
<dbReference type="SUPFAM" id="SSF89796">
    <property type="entry name" value="CoA-transferase family III (CaiB/BaiF)"/>
    <property type="match status" value="1"/>
</dbReference>
<keyword evidence="2" id="KW-0808">Transferase</keyword>
<accession>A0AAD9NMV3</accession>
<dbReference type="GO" id="GO:0047369">
    <property type="term" value="F:succinate-hydroxymethylglutarate CoA-transferase activity"/>
    <property type="evidence" value="ECO:0007669"/>
    <property type="project" value="TreeGrafter"/>
</dbReference>
<evidence type="ECO:0000256" key="1">
    <source>
        <dbReference type="ARBA" id="ARBA00008383"/>
    </source>
</evidence>
<gene>
    <name evidence="3" type="ORF">NP493_679g01025</name>
</gene>
<evidence type="ECO:0000313" key="3">
    <source>
        <dbReference type="EMBL" id="KAK2176152.1"/>
    </source>
</evidence>
<dbReference type="PANTHER" id="PTHR48207">
    <property type="entry name" value="SUCCINATE--HYDROXYMETHYLGLUTARATE COA-TRANSFERASE"/>
    <property type="match status" value="1"/>
</dbReference>
<dbReference type="Pfam" id="PF02515">
    <property type="entry name" value="CoA_transf_3"/>
    <property type="match status" value="1"/>
</dbReference>
<dbReference type="InterPro" id="IPR050483">
    <property type="entry name" value="CoA-transferase_III_domain"/>
</dbReference>
<keyword evidence="4" id="KW-1185">Reference proteome</keyword>
<dbReference type="GO" id="GO:0005739">
    <property type="term" value="C:mitochondrion"/>
    <property type="evidence" value="ECO:0007669"/>
    <property type="project" value="TreeGrafter"/>
</dbReference>